<dbReference type="RefSeq" id="WP_162088893.1">
    <property type="nucleotide sequence ID" value="NZ_CAJIMS010000001.1"/>
</dbReference>
<comment type="caution">
    <text evidence="1">The sequence shown here is derived from an EMBL/GenBank/DDBJ whole genome shotgun (WGS) entry which is preliminary data.</text>
</comment>
<sequence length="133" mass="15615">MDIKYQNEVSQFDCDLTKFKEVELESYRWTFEDINDTRNFEPIYINDPKRKQDNCLGFALSFFTKKEAGINRLKELTLNKEKLFKKLGTHISSGVLNKSDGIAGEPDNIKHFDFFVYRDVELKDKFTVLESIA</sequence>
<evidence type="ECO:0000313" key="1">
    <source>
        <dbReference type="EMBL" id="CAD7813381.1"/>
    </source>
</evidence>
<protein>
    <submittedName>
        <fullName evidence="1">Uncharacterized protein</fullName>
    </submittedName>
</protein>
<name>A0A9N8QRD8_9FLAO</name>
<keyword evidence="2" id="KW-1185">Reference proteome</keyword>
<organism evidence="1 2">
    <name type="scientific">Chryseobacterium aquaeductus</name>
    <dbReference type="NCBI Taxonomy" id="2675056"/>
    <lineage>
        <taxon>Bacteria</taxon>
        <taxon>Pseudomonadati</taxon>
        <taxon>Bacteroidota</taxon>
        <taxon>Flavobacteriia</taxon>
        <taxon>Flavobacteriales</taxon>
        <taxon>Weeksellaceae</taxon>
        <taxon>Chryseobacterium group</taxon>
        <taxon>Chryseobacterium</taxon>
    </lineage>
</organism>
<evidence type="ECO:0000313" key="2">
    <source>
        <dbReference type="Proteomes" id="UP000662618"/>
    </source>
</evidence>
<gene>
    <name evidence="1" type="ORF">CHRY9390_02649</name>
</gene>
<accession>A0A9N8QRD8</accession>
<dbReference type="Proteomes" id="UP000662618">
    <property type="component" value="Unassembled WGS sequence"/>
</dbReference>
<reference evidence="1" key="1">
    <citation type="submission" date="2020-12" db="EMBL/GenBank/DDBJ databases">
        <authorList>
            <person name="Rodrigo-Torres L."/>
            <person name="Arahal R. D."/>
            <person name="Lucena T."/>
        </authorList>
    </citation>
    <scope>NUCLEOTIDE SEQUENCE</scope>
    <source>
        <strain evidence="1">CECT 9390</strain>
    </source>
</reference>
<dbReference type="EMBL" id="CAJIMS010000001">
    <property type="protein sequence ID" value="CAD7813381.1"/>
    <property type="molecule type" value="Genomic_DNA"/>
</dbReference>
<dbReference type="AlphaFoldDB" id="A0A9N8QRD8"/>
<proteinExistence type="predicted"/>